<feature type="transmembrane region" description="Helical" evidence="2">
    <location>
        <begin position="280"/>
        <end position="299"/>
    </location>
</feature>
<feature type="region of interest" description="Disordered" evidence="1">
    <location>
        <begin position="622"/>
        <end position="642"/>
    </location>
</feature>
<dbReference type="RefSeq" id="WP_316516948.1">
    <property type="nucleotide sequence ID" value="NZ_OY726395.1"/>
</dbReference>
<organism evidence="3 4">
    <name type="scientific">[Mycobacterium] wendilense</name>
    <dbReference type="NCBI Taxonomy" id="3064284"/>
    <lineage>
        <taxon>Bacteria</taxon>
        <taxon>Bacillati</taxon>
        <taxon>Actinomycetota</taxon>
        <taxon>Actinomycetes</taxon>
        <taxon>Mycobacteriales</taxon>
        <taxon>Mycobacteriaceae</taxon>
        <taxon>Mycolicibacter</taxon>
    </lineage>
</organism>
<evidence type="ECO:0000313" key="4">
    <source>
        <dbReference type="Proteomes" id="UP001190466"/>
    </source>
</evidence>
<feature type="transmembrane region" description="Helical" evidence="2">
    <location>
        <begin position="532"/>
        <end position="553"/>
    </location>
</feature>
<evidence type="ECO:0000256" key="1">
    <source>
        <dbReference type="SAM" id="MobiDB-lite"/>
    </source>
</evidence>
<feature type="transmembrane region" description="Helical" evidence="2">
    <location>
        <begin position="595"/>
        <end position="613"/>
    </location>
</feature>
<keyword evidence="2" id="KW-1133">Transmembrane helix</keyword>
<feature type="transmembrane region" description="Helical" evidence="2">
    <location>
        <begin position="334"/>
        <end position="351"/>
    </location>
</feature>
<dbReference type="PANTHER" id="PTHR38434:SF1">
    <property type="entry name" value="BLL2549 PROTEIN"/>
    <property type="match status" value="1"/>
</dbReference>
<gene>
    <name evidence="3" type="ORF">MU0050_002422</name>
</gene>
<proteinExistence type="predicted"/>
<keyword evidence="2" id="KW-0472">Membrane</keyword>
<sequence length="642" mass="65155">MTAPHQVALQRLSDEFQQMSQQMARVAGQFSELQRTLAPPAPMNPPAPPPLPHPYPYPGPVAAPVATPPRPVPAPPSPPSVQLPPPPPPSFPPVAPRPTLSARLGTDDGQGWIGKLLAVAGVAVTLIGVVLLLVLAAQAGILRPELRVAAGAVLAGGLTAVGMRMNRRPGGQVGAVALAATGIAAAYMDIVAVTAIYEWLPGVAGLLLAALIAGAGLTLARRWDSQQLGLLVLVPLTILAPVVADGISLLLLGFMIALSAATLPVQIGKDWVWMHAARTAAVTLPLLFALFIAAVAGALRFGEDPWLLGGACAIAALLAVVGALLLLPHSSRRVAMALLTVFGTLPALVAATAVPRVLGAVIAAALAAGLLAIVARPRRLPGVDGAVAAIFSALSAVAALIAVTVAFAGYVEGPVLLGLSLVVGVAGRRSVVARWVAAGFATIGAMLYLAFAPPETLLSAVEPRAAGAVSTLVSSVLLVATALVIAWTWTRGARLDVDTVRLVWAGAAVVALYAVTMFTVTAGVLFGGDGGFLAGHMVATICWIAAAAALFVLARRRPGGDARTVPLAGGLGLTAAATAKLFLFDLGTLDGMFRVAAFIVVGLVLLGMGANYARSLAAVDRGPANGEENASTMAKTQIDSKE</sequence>
<feature type="transmembrane region" description="Helical" evidence="2">
    <location>
        <begin position="175"/>
        <end position="197"/>
    </location>
</feature>
<feature type="compositionally biased region" description="Pro residues" evidence="1">
    <location>
        <begin position="39"/>
        <end position="96"/>
    </location>
</feature>
<dbReference type="PANTHER" id="PTHR38434">
    <property type="entry name" value="BLL2549 PROTEIN"/>
    <property type="match status" value="1"/>
</dbReference>
<dbReference type="InterPro" id="IPR019286">
    <property type="entry name" value="DUF2339_TM"/>
</dbReference>
<feature type="transmembrane region" description="Helical" evidence="2">
    <location>
        <begin position="146"/>
        <end position="163"/>
    </location>
</feature>
<evidence type="ECO:0000313" key="3">
    <source>
        <dbReference type="EMBL" id="CAJ1583073.1"/>
    </source>
</evidence>
<dbReference type="Pfam" id="PF10101">
    <property type="entry name" value="DUF2339"/>
    <property type="match status" value="1"/>
</dbReference>
<feature type="transmembrane region" description="Helical" evidence="2">
    <location>
        <begin position="565"/>
        <end position="583"/>
    </location>
</feature>
<dbReference type="Proteomes" id="UP001190466">
    <property type="component" value="Chromosome"/>
</dbReference>
<feature type="transmembrane region" description="Helical" evidence="2">
    <location>
        <begin position="357"/>
        <end position="375"/>
    </location>
</feature>
<feature type="compositionally biased region" description="Polar residues" evidence="1">
    <location>
        <begin position="628"/>
        <end position="642"/>
    </location>
</feature>
<name>A0ABM9MEB6_9MYCO</name>
<feature type="transmembrane region" description="Helical" evidence="2">
    <location>
        <begin position="471"/>
        <end position="490"/>
    </location>
</feature>
<feature type="transmembrane region" description="Helical" evidence="2">
    <location>
        <begin position="203"/>
        <end position="220"/>
    </location>
</feature>
<accession>A0ABM9MEB6</accession>
<feature type="transmembrane region" description="Helical" evidence="2">
    <location>
        <begin position="250"/>
        <end position="268"/>
    </location>
</feature>
<feature type="transmembrane region" description="Helical" evidence="2">
    <location>
        <begin position="305"/>
        <end position="327"/>
    </location>
</feature>
<feature type="transmembrane region" description="Helical" evidence="2">
    <location>
        <begin position="502"/>
        <end position="526"/>
    </location>
</feature>
<evidence type="ECO:0000256" key="2">
    <source>
        <dbReference type="SAM" id="Phobius"/>
    </source>
</evidence>
<protein>
    <submittedName>
        <fullName evidence="3">DUF2339 domain-containing protein</fullName>
    </submittedName>
</protein>
<feature type="transmembrane region" description="Helical" evidence="2">
    <location>
        <begin position="382"/>
        <end position="401"/>
    </location>
</feature>
<keyword evidence="2" id="KW-0812">Transmembrane</keyword>
<feature type="transmembrane region" description="Helical" evidence="2">
    <location>
        <begin position="432"/>
        <end position="451"/>
    </location>
</feature>
<feature type="transmembrane region" description="Helical" evidence="2">
    <location>
        <begin position="116"/>
        <end position="140"/>
    </location>
</feature>
<feature type="region of interest" description="Disordered" evidence="1">
    <location>
        <begin position="19"/>
        <end position="101"/>
    </location>
</feature>
<keyword evidence="4" id="KW-1185">Reference proteome</keyword>
<reference evidence="3 4" key="1">
    <citation type="submission" date="2023-08" db="EMBL/GenBank/DDBJ databases">
        <authorList>
            <person name="Folkvardsen B D."/>
            <person name="Norman A."/>
        </authorList>
    </citation>
    <scope>NUCLEOTIDE SEQUENCE [LARGE SCALE GENOMIC DNA]</scope>
    <source>
        <strain evidence="3 4">Mu0050</strain>
    </source>
</reference>
<dbReference type="EMBL" id="OY726395">
    <property type="protein sequence ID" value="CAJ1583073.1"/>
    <property type="molecule type" value="Genomic_DNA"/>
</dbReference>